<dbReference type="Proteomes" id="UP000815677">
    <property type="component" value="Unassembled WGS sequence"/>
</dbReference>
<protein>
    <recommendedName>
        <fullName evidence="3">F-box domain-containing protein</fullName>
    </recommendedName>
</protein>
<accession>A0ABQ0LE07</accession>
<gene>
    <name evidence="1" type="ORF">MCHLO_06689</name>
</gene>
<evidence type="ECO:0008006" key="3">
    <source>
        <dbReference type="Google" id="ProtNLM"/>
    </source>
</evidence>
<reference evidence="1" key="1">
    <citation type="submission" date="2014-09" db="EMBL/GenBank/DDBJ databases">
        <title>Genome sequence of the luminous mushroom Mycena chlorophos for searching fungal bioluminescence genes.</title>
        <authorList>
            <person name="Tanaka Y."/>
            <person name="Kasuga D."/>
            <person name="Oba Y."/>
            <person name="Hase S."/>
            <person name="Sato K."/>
            <person name="Oba Y."/>
            <person name="Sakakibara Y."/>
        </authorList>
    </citation>
    <scope>NUCLEOTIDE SEQUENCE</scope>
</reference>
<name>A0ABQ0LE07_MYCCL</name>
<evidence type="ECO:0000313" key="2">
    <source>
        <dbReference type="Proteomes" id="UP000815677"/>
    </source>
</evidence>
<dbReference type="Gene3D" id="1.20.1280.50">
    <property type="match status" value="1"/>
</dbReference>
<organism evidence="1 2">
    <name type="scientific">Mycena chlorophos</name>
    <name type="common">Agaric fungus</name>
    <name type="synonym">Agaricus chlorophos</name>
    <dbReference type="NCBI Taxonomy" id="658473"/>
    <lineage>
        <taxon>Eukaryota</taxon>
        <taxon>Fungi</taxon>
        <taxon>Dikarya</taxon>
        <taxon>Basidiomycota</taxon>
        <taxon>Agaricomycotina</taxon>
        <taxon>Agaricomycetes</taxon>
        <taxon>Agaricomycetidae</taxon>
        <taxon>Agaricales</taxon>
        <taxon>Marasmiineae</taxon>
        <taxon>Mycenaceae</taxon>
        <taxon>Mycena</taxon>
    </lineage>
</organism>
<sequence length="479" mass="54246">MTDALLEIRYRPIQKLPPELLQEIFLLCLPPPTRKEARMHPSAPSLLFGRVCSNWRILSTQMPVLWRTLSIYLDEEIDGRTWLPEETWSIVPFVNAISRWLALSGECLLHVMYSESSSSTHHGLLHNDRQILLRLVFNAAVRIETLELFAVASRLRTILSLPLPCLQRLSVQGRSSQMEDREFLDNMPVLRSRNLRAITVSGMVDALTFSCIPENITELELTSLPAYDRGWNTEHPMMHVTTALSTLKRFPNLVCCTLAITGDAGQPLGWREPLRLSHLECLAIVLTWQDYPGLIDVTDILRALVLPNLRWLCIGENPQDLDLLHWTEHSSYPTQNGMRLYISPYYLKAPAILEIMTHVPQATHLSIGSCLKNLDNFEDQWPSLASDLFHPWASMASTTGNAPCSLLEHVSVRFPSPTLMATSIADLLHAHAILLPHLLTLRIQLARMNEHQTEVDIQEDLDAIRESGVEVLVSLHAVE</sequence>
<dbReference type="EMBL" id="DF845462">
    <property type="protein sequence ID" value="GAT49371.1"/>
    <property type="molecule type" value="Genomic_DNA"/>
</dbReference>
<evidence type="ECO:0000313" key="1">
    <source>
        <dbReference type="EMBL" id="GAT49371.1"/>
    </source>
</evidence>
<keyword evidence="2" id="KW-1185">Reference proteome</keyword>
<proteinExistence type="predicted"/>